<proteinExistence type="predicted"/>
<evidence type="ECO:0000313" key="2">
    <source>
        <dbReference type="Proteomes" id="UP000789920"/>
    </source>
</evidence>
<name>A0ACA9SNT1_9GLOM</name>
<gene>
    <name evidence="1" type="ORF">RPERSI_LOCUS33005</name>
</gene>
<reference evidence="1" key="1">
    <citation type="submission" date="2021-06" db="EMBL/GenBank/DDBJ databases">
        <authorList>
            <person name="Kallberg Y."/>
            <person name="Tangrot J."/>
            <person name="Rosling A."/>
        </authorList>
    </citation>
    <scope>NUCLEOTIDE SEQUENCE</scope>
    <source>
        <strain evidence="1">MA461A</strain>
    </source>
</reference>
<keyword evidence="2" id="KW-1185">Reference proteome</keyword>
<protein>
    <submittedName>
        <fullName evidence="1">10837_t:CDS:1</fullName>
    </submittedName>
</protein>
<feature type="non-terminal residue" evidence="1">
    <location>
        <position position="50"/>
    </location>
</feature>
<evidence type="ECO:0000313" key="1">
    <source>
        <dbReference type="EMBL" id="CAG8843961.1"/>
    </source>
</evidence>
<feature type="non-terminal residue" evidence="1">
    <location>
        <position position="1"/>
    </location>
</feature>
<dbReference type="Proteomes" id="UP000789920">
    <property type="component" value="Unassembled WGS sequence"/>
</dbReference>
<comment type="caution">
    <text evidence="1">The sequence shown here is derived from an EMBL/GenBank/DDBJ whole genome shotgun (WGS) entry which is preliminary data.</text>
</comment>
<dbReference type="EMBL" id="CAJVQC010140493">
    <property type="protein sequence ID" value="CAG8843961.1"/>
    <property type="molecule type" value="Genomic_DNA"/>
</dbReference>
<organism evidence="1 2">
    <name type="scientific">Racocetra persica</name>
    <dbReference type="NCBI Taxonomy" id="160502"/>
    <lineage>
        <taxon>Eukaryota</taxon>
        <taxon>Fungi</taxon>
        <taxon>Fungi incertae sedis</taxon>
        <taxon>Mucoromycota</taxon>
        <taxon>Glomeromycotina</taxon>
        <taxon>Glomeromycetes</taxon>
        <taxon>Diversisporales</taxon>
        <taxon>Gigasporaceae</taxon>
        <taxon>Racocetra</taxon>
    </lineage>
</organism>
<accession>A0ACA9SNT1</accession>
<sequence length="50" mass="5547">LSLVVLSFWVDAFIVGIIILGAESFVISDIIFIGAFVIDVITLGIKFWFK</sequence>